<dbReference type="InterPro" id="IPR006207">
    <property type="entry name" value="Cys_knot_C"/>
</dbReference>
<keyword evidence="4 5" id="KW-1015">Disulfide bond</keyword>
<dbReference type="InterPro" id="IPR004133">
    <property type="entry name" value="DAN_dom"/>
</dbReference>
<dbReference type="PROSITE" id="PS01225">
    <property type="entry name" value="CTCK_2"/>
    <property type="match status" value="1"/>
</dbReference>
<evidence type="ECO:0000256" key="5">
    <source>
        <dbReference type="PROSITE-ProRule" id="PRU00039"/>
    </source>
</evidence>
<dbReference type="PANTHER" id="PTHR41151">
    <property type="entry name" value="PARTNER OF BURSICON"/>
    <property type="match status" value="1"/>
</dbReference>
<gene>
    <name evidence="8" type="primary">CSON005830</name>
</gene>
<organism evidence="8">
    <name type="scientific">Culicoides sonorensis</name>
    <name type="common">Biting midge</name>
    <dbReference type="NCBI Taxonomy" id="179676"/>
    <lineage>
        <taxon>Eukaryota</taxon>
        <taxon>Metazoa</taxon>
        <taxon>Ecdysozoa</taxon>
        <taxon>Arthropoda</taxon>
        <taxon>Hexapoda</taxon>
        <taxon>Insecta</taxon>
        <taxon>Pterygota</taxon>
        <taxon>Neoptera</taxon>
        <taxon>Endopterygota</taxon>
        <taxon>Diptera</taxon>
        <taxon>Nematocera</taxon>
        <taxon>Chironomoidea</taxon>
        <taxon>Ceratopogonidae</taxon>
        <taxon>Ceratopogoninae</taxon>
        <taxon>Culicoides</taxon>
        <taxon>Monoculicoides</taxon>
    </lineage>
</organism>
<keyword evidence="2" id="KW-0964">Secreted</keyword>
<proteinExistence type="predicted"/>
<name>A0A336KB63_CULSO</name>
<dbReference type="GO" id="GO:0001664">
    <property type="term" value="F:G protein-coupled receptor binding"/>
    <property type="evidence" value="ECO:0007669"/>
    <property type="project" value="InterPro"/>
</dbReference>
<dbReference type="GO" id="GO:0031395">
    <property type="term" value="C:bursicon neuropeptide hormone complex"/>
    <property type="evidence" value="ECO:0007669"/>
    <property type="project" value="InterPro"/>
</dbReference>
<feature type="signal peptide" evidence="6">
    <location>
        <begin position="1"/>
        <end position="19"/>
    </location>
</feature>
<dbReference type="InterPro" id="IPR029034">
    <property type="entry name" value="Cystine-knot_cytokine"/>
</dbReference>
<reference evidence="9" key="2">
    <citation type="submission" date="2018-07" db="EMBL/GenBank/DDBJ databases">
        <authorList>
            <person name="Quirk P.G."/>
            <person name="Krulwich T.A."/>
        </authorList>
    </citation>
    <scope>NUCLEOTIDE SEQUENCE</scope>
</reference>
<evidence type="ECO:0000256" key="6">
    <source>
        <dbReference type="SAM" id="SignalP"/>
    </source>
</evidence>
<dbReference type="Gene3D" id="2.10.90.10">
    <property type="entry name" value="Cystine-knot cytokines"/>
    <property type="match status" value="1"/>
</dbReference>
<keyword evidence="3 6" id="KW-0732">Signal</keyword>
<evidence type="ECO:0000313" key="8">
    <source>
        <dbReference type="EMBL" id="SSX01647.1"/>
    </source>
</evidence>
<dbReference type="Pfam" id="PF03045">
    <property type="entry name" value="DAN"/>
    <property type="match status" value="1"/>
</dbReference>
<dbReference type="GO" id="GO:0007186">
    <property type="term" value="P:G protein-coupled receptor signaling pathway"/>
    <property type="evidence" value="ECO:0007669"/>
    <property type="project" value="TreeGrafter"/>
</dbReference>
<dbReference type="OMA" id="CIKCAIV"/>
<comment type="caution">
    <text evidence="5">Lacks conserved residue(s) required for the propagation of feature annotation.</text>
</comment>
<accession>A0A336KB63</accession>
<feature type="chain" id="PRO_5033342700" evidence="6">
    <location>
        <begin position="20"/>
        <end position="277"/>
    </location>
</feature>
<evidence type="ECO:0000256" key="3">
    <source>
        <dbReference type="ARBA" id="ARBA00022729"/>
    </source>
</evidence>
<evidence type="ECO:0000256" key="4">
    <source>
        <dbReference type="ARBA" id="ARBA00023157"/>
    </source>
</evidence>
<dbReference type="PANTHER" id="PTHR41151:SF1">
    <property type="entry name" value="PARTNER OF BURSICON"/>
    <property type="match status" value="1"/>
</dbReference>
<reference evidence="8" key="1">
    <citation type="submission" date="2018-04" db="EMBL/GenBank/DDBJ databases">
        <authorList>
            <person name="Go L.Y."/>
            <person name="Mitchell J.A."/>
        </authorList>
    </citation>
    <scope>NUCLEOTIDE SEQUENCE</scope>
    <source>
        <tissue evidence="8">Whole organism</tissue>
    </source>
</reference>
<dbReference type="AlphaFoldDB" id="A0A336KB63"/>
<dbReference type="VEuPathDB" id="VectorBase:CSON005830"/>
<feature type="disulfide bond" evidence="5">
    <location>
        <begin position="167"/>
        <end position="216"/>
    </location>
</feature>
<dbReference type="EMBL" id="UFQS01000224">
    <property type="protein sequence ID" value="SSX01647.1"/>
    <property type="molecule type" value="Genomic_DNA"/>
</dbReference>
<evidence type="ECO:0000256" key="1">
    <source>
        <dbReference type="ARBA" id="ARBA00004613"/>
    </source>
</evidence>
<comment type="subcellular location">
    <subcellularLocation>
        <location evidence="1">Secreted</location>
    </subcellularLocation>
</comment>
<protein>
    <submittedName>
        <fullName evidence="8">CSON005830 protein</fullName>
    </submittedName>
</protein>
<dbReference type="InterPro" id="IPR034441">
    <property type="entry name" value="Bursicon_suB"/>
</dbReference>
<sequence length="277" mass="31104">MANFLTKTLFLYTISIVFCLAFGQMSNRGDENCETLPSEIHLVKEEYDELGRLQRTCNAEVTVMKCEGLCNSQVQPSVITQTGFLKECYCCRETFLKDKTILLTHCYDPDGVSMRSFRVSFAIILTCACTLRQNLMPEVSAQENDVQRTTDECQVTPVIHVLQYPGCVPKPIPSFACIGRCESYIQVSGSKIWQLERSCMCCQESGEREASVALFCPRAKNGERKFRKVNTKAPLSCMCRPCTGVEESAIVPQEIAGYTDEGILANQFRKSPQLQFA</sequence>
<feature type="domain" description="CTCK" evidence="7">
    <location>
        <begin position="153"/>
        <end position="243"/>
    </location>
</feature>
<evidence type="ECO:0000313" key="9">
    <source>
        <dbReference type="EMBL" id="SSX22027.1"/>
    </source>
</evidence>
<dbReference type="EMBL" id="UFQT01000224">
    <property type="protein sequence ID" value="SSX22027.1"/>
    <property type="molecule type" value="Genomic_DNA"/>
</dbReference>
<evidence type="ECO:0000256" key="2">
    <source>
        <dbReference type="ARBA" id="ARBA00022525"/>
    </source>
</evidence>
<evidence type="ECO:0000259" key="7">
    <source>
        <dbReference type="PROSITE" id="PS01225"/>
    </source>
</evidence>
<dbReference type="GO" id="GO:0005184">
    <property type="term" value="F:neuropeptide hormone activity"/>
    <property type="evidence" value="ECO:0007669"/>
    <property type="project" value="InterPro"/>
</dbReference>